<keyword evidence="2" id="KW-0067">ATP-binding</keyword>
<dbReference type="PROSITE" id="PS00108">
    <property type="entry name" value="PROTEIN_KINASE_ST"/>
    <property type="match status" value="1"/>
</dbReference>
<gene>
    <name evidence="5" type="ORF">M404DRAFT_80326</name>
</gene>
<reference evidence="5 6" key="1">
    <citation type="submission" date="2014-04" db="EMBL/GenBank/DDBJ databases">
        <authorList>
            <consortium name="DOE Joint Genome Institute"/>
            <person name="Kuo A."/>
            <person name="Kohler A."/>
            <person name="Costa M.D."/>
            <person name="Nagy L.G."/>
            <person name="Floudas D."/>
            <person name="Copeland A."/>
            <person name="Barry K.W."/>
            <person name="Cichocki N."/>
            <person name="Veneault-Fourrey C."/>
            <person name="LaButti K."/>
            <person name="Lindquist E.A."/>
            <person name="Lipzen A."/>
            <person name="Lundell T."/>
            <person name="Morin E."/>
            <person name="Murat C."/>
            <person name="Sun H."/>
            <person name="Tunlid A."/>
            <person name="Henrissat B."/>
            <person name="Grigoriev I.V."/>
            <person name="Hibbett D.S."/>
            <person name="Martin F."/>
            <person name="Nordberg H.P."/>
            <person name="Cantor M.N."/>
            <person name="Hua S.X."/>
        </authorList>
    </citation>
    <scope>NUCLEOTIDE SEQUENCE [LARGE SCALE GENOMIC DNA]</scope>
    <source>
        <strain evidence="5 6">Marx 270</strain>
    </source>
</reference>
<sequence>MRHLSLKDALLPQPPSFCKKQLYEVHEVLGTGTFGKVVRATWTVPPDLIEVAKSGAAASPSTFGHPRGSPGSSSSAYSEKNAVTTKEVALKVIPKKKVKGNEEAVWGEMEMLKGLDHPNIVKFYEWFESRSKYYLSFELAVGGELFERIIQRGKFTESDAVVVVRSILSGVKYLHDHDIVHRDLKPENILYRTKDPNSDVVIVDFGIAKHLHSSTEQLQSLAGSLGYVAPEVLNHLGHGKAVDIWSTGIITYVLLCGYTPFRSDDPKEIIRETTDAKFEFHEAYWSKVSAAKSFIRLLLNPDPSKRPTAEEALNHHWLTAYEPSTDHDLGAGLRENFNPRKRWRSAITSARVLARLGKVA</sequence>
<evidence type="ECO:0000256" key="3">
    <source>
        <dbReference type="SAM" id="MobiDB-lite"/>
    </source>
</evidence>
<feature type="compositionally biased region" description="Low complexity" evidence="3">
    <location>
        <begin position="69"/>
        <end position="78"/>
    </location>
</feature>
<dbReference type="Proteomes" id="UP000054217">
    <property type="component" value="Unassembled WGS sequence"/>
</dbReference>
<dbReference type="AlphaFoldDB" id="A0A0C3PSK9"/>
<evidence type="ECO:0000256" key="1">
    <source>
        <dbReference type="ARBA" id="ARBA00022741"/>
    </source>
</evidence>
<dbReference type="InterPro" id="IPR011009">
    <property type="entry name" value="Kinase-like_dom_sf"/>
</dbReference>
<evidence type="ECO:0000313" key="6">
    <source>
        <dbReference type="Proteomes" id="UP000054217"/>
    </source>
</evidence>
<dbReference type="OrthoDB" id="40902at2759"/>
<name>A0A0C3PSK9_PISTI</name>
<dbReference type="InterPro" id="IPR008271">
    <property type="entry name" value="Ser/Thr_kinase_AS"/>
</dbReference>
<dbReference type="Pfam" id="PF00069">
    <property type="entry name" value="Pkinase"/>
    <property type="match status" value="1"/>
</dbReference>
<evidence type="ECO:0000259" key="4">
    <source>
        <dbReference type="PROSITE" id="PS50011"/>
    </source>
</evidence>
<evidence type="ECO:0000313" key="5">
    <source>
        <dbReference type="EMBL" id="KIO11644.1"/>
    </source>
</evidence>
<dbReference type="Gene3D" id="1.10.510.10">
    <property type="entry name" value="Transferase(Phosphotransferase) domain 1"/>
    <property type="match status" value="1"/>
</dbReference>
<dbReference type="SUPFAM" id="SSF56112">
    <property type="entry name" value="Protein kinase-like (PK-like)"/>
    <property type="match status" value="1"/>
</dbReference>
<dbReference type="PANTHER" id="PTHR24347">
    <property type="entry name" value="SERINE/THREONINE-PROTEIN KINASE"/>
    <property type="match status" value="1"/>
</dbReference>
<protein>
    <recommendedName>
        <fullName evidence="4">Protein kinase domain-containing protein</fullName>
    </recommendedName>
</protein>
<feature type="non-terminal residue" evidence="5">
    <location>
        <position position="360"/>
    </location>
</feature>
<dbReference type="CDD" id="cd05117">
    <property type="entry name" value="STKc_CAMK"/>
    <property type="match status" value="1"/>
</dbReference>
<reference evidence="6" key="2">
    <citation type="submission" date="2015-01" db="EMBL/GenBank/DDBJ databases">
        <title>Evolutionary Origins and Diversification of the Mycorrhizal Mutualists.</title>
        <authorList>
            <consortium name="DOE Joint Genome Institute"/>
            <consortium name="Mycorrhizal Genomics Consortium"/>
            <person name="Kohler A."/>
            <person name="Kuo A."/>
            <person name="Nagy L.G."/>
            <person name="Floudas D."/>
            <person name="Copeland A."/>
            <person name="Barry K.W."/>
            <person name="Cichocki N."/>
            <person name="Veneault-Fourrey C."/>
            <person name="LaButti K."/>
            <person name="Lindquist E.A."/>
            <person name="Lipzen A."/>
            <person name="Lundell T."/>
            <person name="Morin E."/>
            <person name="Murat C."/>
            <person name="Riley R."/>
            <person name="Ohm R."/>
            <person name="Sun H."/>
            <person name="Tunlid A."/>
            <person name="Henrissat B."/>
            <person name="Grigoriev I.V."/>
            <person name="Hibbett D.S."/>
            <person name="Martin F."/>
        </authorList>
    </citation>
    <scope>NUCLEOTIDE SEQUENCE [LARGE SCALE GENOMIC DNA]</scope>
    <source>
        <strain evidence="6">Marx 270</strain>
    </source>
</reference>
<feature type="domain" description="Protein kinase" evidence="4">
    <location>
        <begin position="23"/>
        <end position="318"/>
    </location>
</feature>
<dbReference type="SMART" id="SM00220">
    <property type="entry name" value="S_TKc"/>
    <property type="match status" value="1"/>
</dbReference>
<dbReference type="PROSITE" id="PS50011">
    <property type="entry name" value="PROTEIN_KINASE_DOM"/>
    <property type="match status" value="1"/>
</dbReference>
<dbReference type="GO" id="GO:0005524">
    <property type="term" value="F:ATP binding"/>
    <property type="evidence" value="ECO:0007669"/>
    <property type="project" value="UniProtKB-KW"/>
</dbReference>
<keyword evidence="1" id="KW-0547">Nucleotide-binding</keyword>
<keyword evidence="6" id="KW-1185">Reference proteome</keyword>
<dbReference type="GO" id="GO:0004672">
    <property type="term" value="F:protein kinase activity"/>
    <property type="evidence" value="ECO:0007669"/>
    <property type="project" value="InterPro"/>
</dbReference>
<dbReference type="Gene3D" id="3.30.200.20">
    <property type="entry name" value="Phosphorylase Kinase, domain 1"/>
    <property type="match status" value="1"/>
</dbReference>
<dbReference type="InParanoid" id="A0A0C3PSK9"/>
<dbReference type="InterPro" id="IPR000719">
    <property type="entry name" value="Prot_kinase_dom"/>
</dbReference>
<dbReference type="STRING" id="870435.A0A0C3PSK9"/>
<accession>A0A0C3PSK9</accession>
<feature type="region of interest" description="Disordered" evidence="3">
    <location>
        <begin position="58"/>
        <end position="79"/>
    </location>
</feature>
<organism evidence="5 6">
    <name type="scientific">Pisolithus tinctorius Marx 270</name>
    <dbReference type="NCBI Taxonomy" id="870435"/>
    <lineage>
        <taxon>Eukaryota</taxon>
        <taxon>Fungi</taxon>
        <taxon>Dikarya</taxon>
        <taxon>Basidiomycota</taxon>
        <taxon>Agaricomycotina</taxon>
        <taxon>Agaricomycetes</taxon>
        <taxon>Agaricomycetidae</taxon>
        <taxon>Boletales</taxon>
        <taxon>Sclerodermatineae</taxon>
        <taxon>Pisolithaceae</taxon>
        <taxon>Pisolithus</taxon>
    </lineage>
</organism>
<dbReference type="HOGENOM" id="CLU_000288_63_0_1"/>
<evidence type="ECO:0000256" key="2">
    <source>
        <dbReference type="ARBA" id="ARBA00022840"/>
    </source>
</evidence>
<proteinExistence type="predicted"/>
<dbReference type="EMBL" id="KN831949">
    <property type="protein sequence ID" value="KIO11644.1"/>
    <property type="molecule type" value="Genomic_DNA"/>
</dbReference>
<dbReference type="FunFam" id="1.10.510.10:FF:000571">
    <property type="entry name" value="Maternal embryonic leucine zipper kinase"/>
    <property type="match status" value="1"/>
</dbReference>